<dbReference type="VEuPathDB" id="VectorBase:LLOJ005845"/>
<evidence type="ECO:0000256" key="3">
    <source>
        <dbReference type="SAM" id="MobiDB-lite"/>
    </source>
</evidence>
<evidence type="ECO:0000313" key="6">
    <source>
        <dbReference type="Proteomes" id="UP000092461"/>
    </source>
</evidence>
<dbReference type="EnsemblMetazoa" id="LLOJ005845-RA">
    <property type="protein sequence ID" value="LLOJ005845-PA"/>
    <property type="gene ID" value="LLOJ005845"/>
</dbReference>
<evidence type="ECO:0000256" key="2">
    <source>
        <dbReference type="ARBA" id="ARBA00022525"/>
    </source>
</evidence>
<feature type="signal peptide" evidence="4">
    <location>
        <begin position="1"/>
        <end position="20"/>
    </location>
</feature>
<sequence length="2180" mass="245766">MRILCVAIIGFMWLVPRVSLFQTDYRVNGATEEQLREIQQLRNELDVGDAPRASGKSLVEADAIREEIMNAVKNRHYVHGSEPKSQLLNAAHLWGSLGNLFKRRRVAANQGGGDEEIDPEVESSDFHIHFPHLSQMYRDVLELDSVEEDMSFDLGDNVVYWKTLQPRKIGKHALVGITNSSVVLLKETEGHYEFIRELELPSKPTCLEGFVQWDAEDEAAEGIVLVAIANELLWIDLGTNFSDLTISWRWSLHKNLTEVDFFSLMEEPMVIVISEPSTPNGRTSADIYRFDYTAKDFWLVQTIPLAVPSTSVAVLEDSTNLVIGIPQQNITVLYKYLKESSFNRHFVHFMDIESPDVAHVASFRIGGNSHLAIGGSNPQIWRLEDENLESVEIRHNHFGLVDFWLPIVATTYRDDLIVLVQHRVQLQTHKVTKLEVLVWNGEFFSSLLNVPCILSDIQSQFGISCMLDFDRERGLEGSTIIRHGKNISILVPRDDADSGLFVLNMQMRASYHPEQEHFEEFRMMYDYFSTLSDYKDHVLEEALDGIKNAVKLNEFNAISAHWTVGSLETPVFEVASDEAEFGEDYEIAVGEKLWTLEDSMLDIPTISETIGSIEKGVDELINYAVERARNNANFVKDSPSINLGSIFSNGRFSTEGIYILDSKTNQMIAATTENDARVKRNSNSSAVAKELIVKYLEVDSINGIPTSNLIFSGNDKITIESDLVIDGPLEVEEDVQLRGKVNGKFLHEEAIETESETYYRDILEFDSLHINEDLIVQESVNGMDLVQFSQVFITPALPEDVIADENITIDDDFTFKTINGINWEQFISRIVMTNLPISLGKIKVNGEVSFMDDSTVDMINNITFPEGFLWAWNGTSDEPLPAVVTGHKKFKTLVASLVDAEHMINDVIVDNVITLNSIQTIPGETTFNHLEVVGGLEASGKVYGKHLDDILENPTLNETRHVRSACIFRDLRVEGNIIVNDSINGVDFHNLLRDAVYRTDETINVTSFKSFNNVIINSGITLTSSLLNGVPLKEFVTKDSEQELHIRELNGDIYFHSLDLDGLFNTVNVTELDYDAIKLSGQQHTEAEIIFENDDLGDFVDVLAGNMEIADSINGFKMHDLIDTTMDFELNADVEFEKLRVDQLDVHGGMNGEYLVNDINLGDFDRRRLSLSREQIIDAPFHIEYAQIEMVNVSSINNFSIDHVESLLRNAENLEEVIKSGKVPIETLTVRGDVYLEMVNGKNFTSITGDAIWLNETNTFGHDVKFLDKINFLGDLSVEGKLNGENFELFLQNIIQRSHDPIILAGRKTFKKTLHVAKGIQVDYINDLHVDSMLIQNRSNVINGDLSISGNLTVKKLNFLGKINGYPITHLMDLYSYDPSENLHHIHGDVHFYDHPYVHHLVVDGSLNNLDHITEYMEGILLHTQRGRNITGKKIFRNDVFFDNTLKVGIVNGIDFQDFVDNVVLIDKSGYSADIHGSVTFLNGLVEAPEVFVQQNLIAHTIMGCSLHNLIGDAVWTDRDLELPLNITFGPGALLAESIESDSLNGIPMSKFITLHTEQEIEETLVVPDVLVNQPISVDGFVNGVKLPEERENTLMIFGDQTVETSVSFQQARILNSLITTGLVNNQNIRNVALLSSDLMIKAPVSFDYLEVENVFTEHLISGINFTKWHDSVLWRSGKDNQTVTGQWVFKNCHIEEALDGRGTINKIDFVHMMTHLKGNPRKLAEKLEHTEKLYVELCRKIMNERRGRHDICFFRYFEPHYSIWEKGEKITSHRFYENNGQSFFIYSAGCHSRLHQWDPTEKRFNLLGTINTGQIDEWIHVEDALGDAHLVANGPANPKCNESGSAVWKWTGANLVRVTHMDQRFKSLIGNALRPGHFYAIDSGNVVTEYDLRGKSGEKWKPSLGATSLKFIPQEVNLGLAVTDGKRIKVIQDKQMRRRRRIIRATDSSAEDITVANDDSDDSFVNLLKKYSEILKSNASVANESFEDFSENEIVGDKLFDQFQDLMKEGSKAFIDTTFELIEMLKDSEEKGEEKKEEGSMEYVGEAASNATDPADVISKEEFLNTLRHVLAKKMSLIQIAMGALSEKDHPLNANATLTVITINGTSLKNEDFEDVAEDAIDLWLMELLMNDKINEIVDDMNEKHLPKVHVSHTLQKLNTSTDTSEGSSNVSPSPPVST</sequence>
<evidence type="ECO:0000256" key="1">
    <source>
        <dbReference type="ARBA" id="ARBA00004613"/>
    </source>
</evidence>
<proteinExistence type="predicted"/>
<dbReference type="InterPro" id="IPR051666">
    <property type="entry name" value="SP_Capacitation_Regulator"/>
</dbReference>
<feature type="chain" id="PRO_5008405927" evidence="4">
    <location>
        <begin position="21"/>
        <end position="2180"/>
    </location>
</feature>
<keyword evidence="2" id="KW-0964">Secreted</keyword>
<keyword evidence="4" id="KW-0732">Signal</keyword>
<organism evidence="5 6">
    <name type="scientific">Lutzomyia longipalpis</name>
    <name type="common">Sand fly</name>
    <dbReference type="NCBI Taxonomy" id="7200"/>
    <lineage>
        <taxon>Eukaryota</taxon>
        <taxon>Metazoa</taxon>
        <taxon>Ecdysozoa</taxon>
        <taxon>Arthropoda</taxon>
        <taxon>Hexapoda</taxon>
        <taxon>Insecta</taxon>
        <taxon>Pterygota</taxon>
        <taxon>Neoptera</taxon>
        <taxon>Endopterygota</taxon>
        <taxon>Diptera</taxon>
        <taxon>Nematocera</taxon>
        <taxon>Psychodoidea</taxon>
        <taxon>Psychodidae</taxon>
        <taxon>Lutzomyia</taxon>
        <taxon>Lutzomyia</taxon>
    </lineage>
</organism>
<keyword evidence="6" id="KW-1185">Reference proteome</keyword>
<comment type="subcellular location">
    <subcellularLocation>
        <location evidence="1">Secreted</location>
    </subcellularLocation>
</comment>
<reference evidence="5" key="1">
    <citation type="submission" date="2020-05" db="UniProtKB">
        <authorList>
            <consortium name="EnsemblMetazoa"/>
        </authorList>
    </citation>
    <scope>IDENTIFICATION</scope>
    <source>
        <strain evidence="5">Jacobina</strain>
    </source>
</reference>
<accession>A0A1B0CMF7</accession>
<dbReference type="EMBL" id="AJWK01018662">
    <property type="status" value="NOT_ANNOTATED_CDS"/>
    <property type="molecule type" value="Genomic_DNA"/>
</dbReference>
<evidence type="ECO:0000313" key="5">
    <source>
        <dbReference type="EnsemblMetazoa" id="LLOJ005845-PA"/>
    </source>
</evidence>
<dbReference type="PANTHER" id="PTHR22918">
    <property type="entry name" value="SEMINAL PLASMA PROTEIN"/>
    <property type="match status" value="1"/>
</dbReference>
<name>A0A1B0CMF7_LUTLO</name>
<evidence type="ECO:0000256" key="4">
    <source>
        <dbReference type="SAM" id="SignalP"/>
    </source>
</evidence>
<dbReference type="GO" id="GO:0005576">
    <property type="term" value="C:extracellular region"/>
    <property type="evidence" value="ECO:0007669"/>
    <property type="project" value="UniProtKB-SubCell"/>
</dbReference>
<feature type="region of interest" description="Disordered" evidence="3">
    <location>
        <begin position="2160"/>
        <end position="2180"/>
    </location>
</feature>
<dbReference type="Proteomes" id="UP000092461">
    <property type="component" value="Unassembled WGS sequence"/>
</dbReference>
<dbReference type="GO" id="GO:0009986">
    <property type="term" value="C:cell surface"/>
    <property type="evidence" value="ECO:0007669"/>
    <property type="project" value="TreeGrafter"/>
</dbReference>
<dbReference type="PANTHER" id="PTHR22918:SF6">
    <property type="entry name" value="EG:8D8.1 PROTEIN-RELATED"/>
    <property type="match status" value="1"/>
</dbReference>
<dbReference type="VEuPathDB" id="VectorBase:LLONM1_003551"/>
<dbReference type="GO" id="GO:0008201">
    <property type="term" value="F:heparin binding"/>
    <property type="evidence" value="ECO:0007669"/>
    <property type="project" value="TreeGrafter"/>
</dbReference>
<protein>
    <submittedName>
        <fullName evidence="5">Uncharacterized protein</fullName>
    </submittedName>
</protein>